<dbReference type="AlphaFoldDB" id="A0A5B7EBR4"/>
<feature type="region of interest" description="Disordered" evidence="1">
    <location>
        <begin position="1"/>
        <end position="32"/>
    </location>
</feature>
<gene>
    <name evidence="2" type="ORF">E2C01_024088</name>
</gene>
<name>A0A5B7EBR4_PORTR</name>
<feature type="region of interest" description="Disordered" evidence="1">
    <location>
        <begin position="169"/>
        <end position="200"/>
    </location>
</feature>
<protein>
    <submittedName>
        <fullName evidence="2">Uncharacterized protein</fullName>
    </submittedName>
</protein>
<comment type="caution">
    <text evidence="2">The sequence shown here is derived from an EMBL/GenBank/DDBJ whole genome shotgun (WGS) entry which is preliminary data.</text>
</comment>
<dbReference type="EMBL" id="VSRR010002325">
    <property type="protein sequence ID" value="MPC30819.1"/>
    <property type="molecule type" value="Genomic_DNA"/>
</dbReference>
<evidence type="ECO:0000313" key="3">
    <source>
        <dbReference type="Proteomes" id="UP000324222"/>
    </source>
</evidence>
<evidence type="ECO:0000256" key="1">
    <source>
        <dbReference type="SAM" id="MobiDB-lite"/>
    </source>
</evidence>
<keyword evidence="3" id="KW-1185">Reference proteome</keyword>
<reference evidence="2 3" key="1">
    <citation type="submission" date="2019-05" db="EMBL/GenBank/DDBJ databases">
        <title>Another draft genome of Portunus trituberculatus and its Hox gene families provides insights of decapod evolution.</title>
        <authorList>
            <person name="Jeong J.-H."/>
            <person name="Song I."/>
            <person name="Kim S."/>
            <person name="Choi T."/>
            <person name="Kim D."/>
            <person name="Ryu S."/>
            <person name="Kim W."/>
        </authorList>
    </citation>
    <scope>NUCLEOTIDE SEQUENCE [LARGE SCALE GENOMIC DNA]</scope>
    <source>
        <tissue evidence="2">Muscle</tissue>
    </source>
</reference>
<dbReference type="Proteomes" id="UP000324222">
    <property type="component" value="Unassembled WGS sequence"/>
</dbReference>
<accession>A0A5B7EBR4</accession>
<sequence length="200" mass="21151">MFHAASMLGLPKRGSQGATHYPTRSPPLSPHRLGVSRNKSWRIIDNTNHTSGPLSFQYFKEFRSLSSCFPVAHSGSREASLAATGTHDLATDHVVIRPGLQASGDRMERSIGGLLRITTCRCAANTCFQAALPLPPPGIDARKGLQSGPSSAAAPWGCLLNSNSPLRVYDASPRTVSPSQAGGQQNGDASLNALKSDNCT</sequence>
<feature type="compositionally biased region" description="Polar residues" evidence="1">
    <location>
        <begin position="174"/>
        <end position="200"/>
    </location>
</feature>
<evidence type="ECO:0000313" key="2">
    <source>
        <dbReference type="EMBL" id="MPC30819.1"/>
    </source>
</evidence>
<proteinExistence type="predicted"/>
<organism evidence="2 3">
    <name type="scientific">Portunus trituberculatus</name>
    <name type="common">Swimming crab</name>
    <name type="synonym">Neptunus trituberculatus</name>
    <dbReference type="NCBI Taxonomy" id="210409"/>
    <lineage>
        <taxon>Eukaryota</taxon>
        <taxon>Metazoa</taxon>
        <taxon>Ecdysozoa</taxon>
        <taxon>Arthropoda</taxon>
        <taxon>Crustacea</taxon>
        <taxon>Multicrustacea</taxon>
        <taxon>Malacostraca</taxon>
        <taxon>Eumalacostraca</taxon>
        <taxon>Eucarida</taxon>
        <taxon>Decapoda</taxon>
        <taxon>Pleocyemata</taxon>
        <taxon>Brachyura</taxon>
        <taxon>Eubrachyura</taxon>
        <taxon>Portunoidea</taxon>
        <taxon>Portunidae</taxon>
        <taxon>Portuninae</taxon>
        <taxon>Portunus</taxon>
    </lineage>
</organism>